<keyword evidence="2" id="KW-1185">Reference proteome</keyword>
<dbReference type="EMBL" id="QKNX01000003">
    <property type="protein sequence ID" value="TKR25506.1"/>
    <property type="molecule type" value="Genomic_DNA"/>
</dbReference>
<evidence type="ECO:0000313" key="1">
    <source>
        <dbReference type="EMBL" id="TKR25506.1"/>
    </source>
</evidence>
<accession>A0A4U5JBD8</accession>
<dbReference type="Proteomes" id="UP000308037">
    <property type="component" value="Unassembled WGS sequence"/>
</dbReference>
<dbReference type="AlphaFoldDB" id="A0A4U5JBD8"/>
<dbReference type="RefSeq" id="WP_137276506.1">
    <property type="nucleotide sequence ID" value="NZ_QKNX01000003.1"/>
</dbReference>
<gene>
    <name evidence="1" type="ORF">DM868_08765</name>
</gene>
<protein>
    <submittedName>
        <fullName evidence="1">DUF3209 family protein</fullName>
    </submittedName>
</protein>
<reference evidence="1 2" key="1">
    <citation type="submission" date="2019-04" db="EMBL/GenBank/DDBJ databases">
        <title>Natronomonas sp. F20-122 a newhaloarchaeon isolated from a saline saltern of Isla Bacuta, Huelva, Spain.</title>
        <authorList>
            <person name="Duran-Viseras A."/>
            <person name="Sanchez-Porro C."/>
            <person name="Ventosa A."/>
        </authorList>
    </citation>
    <scope>NUCLEOTIDE SEQUENCE [LARGE SCALE GENOMIC DNA]</scope>
    <source>
        <strain evidence="1 2">F20-122</strain>
    </source>
</reference>
<dbReference type="Gene3D" id="6.10.140.1220">
    <property type="match status" value="1"/>
</dbReference>
<sequence>MTCHEIEALRLGLMNSLGVGDDATKKHARDELGDDPTPHIEALATAETLAACKRHLDTAVVELESEVAATDADAPDFDYLRGRLVAVRDAEAALDRLLDHGEGILDDLGETHHGLHEIFPADG</sequence>
<organism evidence="1 2">
    <name type="scientific">Natronomonas salsuginis</name>
    <dbReference type="NCBI Taxonomy" id="2217661"/>
    <lineage>
        <taxon>Archaea</taxon>
        <taxon>Methanobacteriati</taxon>
        <taxon>Methanobacteriota</taxon>
        <taxon>Stenosarchaea group</taxon>
        <taxon>Halobacteria</taxon>
        <taxon>Halobacteriales</taxon>
        <taxon>Natronomonadaceae</taxon>
        <taxon>Natronomonas</taxon>
    </lineage>
</organism>
<name>A0A4U5JBD8_9EURY</name>
<dbReference type="OrthoDB" id="192815at2157"/>
<proteinExistence type="predicted"/>
<evidence type="ECO:0000313" key="2">
    <source>
        <dbReference type="Proteomes" id="UP000308037"/>
    </source>
</evidence>
<dbReference type="InterPro" id="IPR021577">
    <property type="entry name" value="DUF3209"/>
</dbReference>
<comment type="caution">
    <text evidence="1">The sequence shown here is derived from an EMBL/GenBank/DDBJ whole genome shotgun (WGS) entry which is preliminary data.</text>
</comment>
<dbReference type="Pfam" id="PF11483">
    <property type="entry name" value="DUF3209"/>
    <property type="match status" value="1"/>
</dbReference>